<keyword evidence="4 6" id="KW-0904">Protein phosphatase</keyword>
<feature type="region of interest" description="Disordered" evidence="7">
    <location>
        <begin position="88"/>
        <end position="109"/>
    </location>
</feature>
<evidence type="ECO:0000256" key="6">
    <source>
        <dbReference type="RuleBase" id="RU003465"/>
    </source>
</evidence>
<dbReference type="Pfam" id="PF00481">
    <property type="entry name" value="PP2C"/>
    <property type="match status" value="1"/>
</dbReference>
<keyword evidence="10" id="KW-1185">Reference proteome</keyword>
<dbReference type="PROSITE" id="PS51746">
    <property type="entry name" value="PPM_2"/>
    <property type="match status" value="1"/>
</dbReference>
<keyword evidence="5" id="KW-0472">Membrane</keyword>
<keyword evidence="3 6" id="KW-0378">Hydrolase</keyword>
<dbReference type="PANTHER" id="PTHR47992">
    <property type="entry name" value="PROTEIN PHOSPHATASE"/>
    <property type="match status" value="1"/>
</dbReference>
<evidence type="ECO:0000256" key="1">
    <source>
        <dbReference type="ARBA" id="ARBA00004170"/>
    </source>
</evidence>
<evidence type="ECO:0000256" key="5">
    <source>
        <dbReference type="ARBA" id="ARBA00023136"/>
    </source>
</evidence>
<keyword evidence="2" id="KW-0479">Metal-binding</keyword>
<dbReference type="InterPro" id="IPR001932">
    <property type="entry name" value="PPM-type_phosphatase-like_dom"/>
</dbReference>
<accession>A0AAD1YA11</accession>
<dbReference type="GO" id="GO:0016020">
    <property type="term" value="C:membrane"/>
    <property type="evidence" value="ECO:0007669"/>
    <property type="project" value="UniProtKB-SubCell"/>
</dbReference>
<sequence>MDSDRMMQDRRLTSLSPKKVLIPKKYFNNQPINDEYYTIKENRGINFTRRSPSVGILKKNIQFQGSNLAPIKSPNLFRNQVKLGHTTSQSFQRSSILTSKDKREEQKMSASNGFLEKKKKLGELNIKAQNLLTPSESTRNINNRYENSGLNPVGAPQYPRATFDSRKKKWNNTELIQSINKLIRENSNKNKSIHQSIRDKQRIKERIRQQSKDLNLQNVLNGYKCITKESPKLGKPCEAIKNHLKHLRSVRSMDRDSIISKNMPDASSIHMRKSLEPLQLDRNESDSDETSSKNHNLMFAKMTKTGYIPMIPETRFRKKQNQDSAIVLQNFMGMKDNYFFGVFDGHGTNGAKVSGFLKEVIPGGIKRAYQRSCVSPTIDSSINFKTMTSWFTDKKNKTPQLDNYQNLKLRSRMIEESMDYTQTELKNQNIDIKFSGSTANICLLGPDNILTCANVGDSRSILIKCHKEGTQEEVWSCKPLSRDHKPDLTDEKSRIISNGGRVACYKDAKKKSVGPQRVWLKNNQIPGLAMSRSFGDEVARCAGVIHKPEIQHFSLTPEDKAIVLASDGVWEFLSNKQVTKLLVNSIKCHKPKKGCERVVGESTRLWKLKDSIIDDITLITVILPDIKEPETKEKGLHSSLSLNRLSSC</sequence>
<reference evidence="9" key="1">
    <citation type="submission" date="2023-07" db="EMBL/GenBank/DDBJ databases">
        <authorList>
            <consortium name="AG Swart"/>
            <person name="Singh M."/>
            <person name="Singh A."/>
            <person name="Seah K."/>
            <person name="Emmerich C."/>
        </authorList>
    </citation>
    <scope>NUCLEOTIDE SEQUENCE</scope>
    <source>
        <strain evidence="9">DP1</strain>
    </source>
</reference>
<dbReference type="PROSITE" id="PS01032">
    <property type="entry name" value="PPM_1"/>
    <property type="match status" value="1"/>
</dbReference>
<organism evidence="9 10">
    <name type="scientific">Euplotes crassus</name>
    <dbReference type="NCBI Taxonomy" id="5936"/>
    <lineage>
        <taxon>Eukaryota</taxon>
        <taxon>Sar</taxon>
        <taxon>Alveolata</taxon>
        <taxon>Ciliophora</taxon>
        <taxon>Intramacronucleata</taxon>
        <taxon>Spirotrichea</taxon>
        <taxon>Hypotrichia</taxon>
        <taxon>Euplotida</taxon>
        <taxon>Euplotidae</taxon>
        <taxon>Moneuplotes</taxon>
    </lineage>
</organism>
<evidence type="ECO:0000256" key="2">
    <source>
        <dbReference type="ARBA" id="ARBA00022723"/>
    </source>
</evidence>
<dbReference type="InterPro" id="IPR000222">
    <property type="entry name" value="PP2C_BS"/>
</dbReference>
<evidence type="ECO:0000256" key="3">
    <source>
        <dbReference type="ARBA" id="ARBA00022801"/>
    </source>
</evidence>
<dbReference type="InterPro" id="IPR036457">
    <property type="entry name" value="PPM-type-like_dom_sf"/>
</dbReference>
<feature type="compositionally biased region" description="Polar residues" evidence="7">
    <location>
        <begin position="88"/>
        <end position="98"/>
    </location>
</feature>
<comment type="subcellular location">
    <subcellularLocation>
        <location evidence="1">Membrane</location>
        <topology evidence="1">Peripheral membrane protein</topology>
    </subcellularLocation>
</comment>
<protein>
    <recommendedName>
        <fullName evidence="8">PPM-type phosphatase domain-containing protein</fullName>
    </recommendedName>
</protein>
<comment type="similarity">
    <text evidence="6">Belongs to the PP2C family.</text>
</comment>
<dbReference type="Gene3D" id="3.60.40.10">
    <property type="entry name" value="PPM-type phosphatase domain"/>
    <property type="match status" value="1"/>
</dbReference>
<gene>
    <name evidence="9" type="ORF">ECRASSUSDP1_LOCUS28902</name>
</gene>
<evidence type="ECO:0000313" key="10">
    <source>
        <dbReference type="Proteomes" id="UP001295684"/>
    </source>
</evidence>
<dbReference type="InterPro" id="IPR015655">
    <property type="entry name" value="PP2C"/>
</dbReference>
<comment type="caution">
    <text evidence="9">The sequence shown here is derived from an EMBL/GenBank/DDBJ whole genome shotgun (WGS) entry which is preliminary data.</text>
</comment>
<evidence type="ECO:0000256" key="4">
    <source>
        <dbReference type="ARBA" id="ARBA00022912"/>
    </source>
</evidence>
<evidence type="ECO:0000256" key="7">
    <source>
        <dbReference type="SAM" id="MobiDB-lite"/>
    </source>
</evidence>
<feature type="domain" description="PPM-type phosphatase" evidence="8">
    <location>
        <begin position="304"/>
        <end position="623"/>
    </location>
</feature>
<dbReference type="GO" id="GO:0004722">
    <property type="term" value="F:protein serine/threonine phosphatase activity"/>
    <property type="evidence" value="ECO:0007669"/>
    <property type="project" value="InterPro"/>
</dbReference>
<evidence type="ECO:0000313" key="9">
    <source>
        <dbReference type="EMBL" id="CAI2387273.1"/>
    </source>
</evidence>
<dbReference type="CDD" id="cd00143">
    <property type="entry name" value="PP2Cc"/>
    <property type="match status" value="1"/>
</dbReference>
<dbReference type="AlphaFoldDB" id="A0AAD1YA11"/>
<dbReference type="SUPFAM" id="SSF81606">
    <property type="entry name" value="PP2C-like"/>
    <property type="match status" value="1"/>
</dbReference>
<dbReference type="EMBL" id="CAMPGE010029788">
    <property type="protein sequence ID" value="CAI2387273.1"/>
    <property type="molecule type" value="Genomic_DNA"/>
</dbReference>
<dbReference type="SMART" id="SM00332">
    <property type="entry name" value="PP2Cc"/>
    <property type="match status" value="1"/>
</dbReference>
<proteinExistence type="inferred from homology"/>
<evidence type="ECO:0000259" key="8">
    <source>
        <dbReference type="PROSITE" id="PS51746"/>
    </source>
</evidence>
<dbReference type="GO" id="GO:0046872">
    <property type="term" value="F:metal ion binding"/>
    <property type="evidence" value="ECO:0007669"/>
    <property type="project" value="UniProtKB-KW"/>
</dbReference>
<name>A0AAD1YA11_EUPCR</name>
<dbReference type="Proteomes" id="UP001295684">
    <property type="component" value="Unassembled WGS sequence"/>
</dbReference>